<organism evidence="15 16">
    <name type="scientific">Cyprinodon variegatus</name>
    <name type="common">Sheepshead minnow</name>
    <dbReference type="NCBI Taxonomy" id="28743"/>
    <lineage>
        <taxon>Eukaryota</taxon>
        <taxon>Metazoa</taxon>
        <taxon>Chordata</taxon>
        <taxon>Craniata</taxon>
        <taxon>Vertebrata</taxon>
        <taxon>Euteleostomi</taxon>
        <taxon>Actinopterygii</taxon>
        <taxon>Neopterygii</taxon>
        <taxon>Teleostei</taxon>
        <taxon>Neoteleostei</taxon>
        <taxon>Acanthomorphata</taxon>
        <taxon>Ovalentaria</taxon>
        <taxon>Atherinomorphae</taxon>
        <taxon>Cyprinodontiformes</taxon>
        <taxon>Cyprinodontidae</taxon>
        <taxon>Cyprinodon</taxon>
    </lineage>
</organism>
<name>A0A3Q2E456_CYPVA</name>
<feature type="compositionally biased region" description="Acidic residues" evidence="13">
    <location>
        <begin position="542"/>
        <end position="561"/>
    </location>
</feature>
<comment type="function">
    <text evidence="12">Cell surface proteoglycan.</text>
</comment>
<keyword evidence="8" id="KW-0325">Glycoprotein</keyword>
<keyword evidence="10 12" id="KW-0449">Lipoprotein</keyword>
<evidence type="ECO:0000256" key="11">
    <source>
        <dbReference type="RuleBase" id="RU003518"/>
    </source>
</evidence>
<dbReference type="GO" id="GO:0090263">
    <property type="term" value="P:positive regulation of canonical Wnt signaling pathway"/>
    <property type="evidence" value="ECO:0007669"/>
    <property type="project" value="TreeGrafter"/>
</dbReference>
<evidence type="ECO:0000256" key="12">
    <source>
        <dbReference type="RuleBase" id="RU003519"/>
    </source>
</evidence>
<dbReference type="OMA" id="AGSCHEV"/>
<evidence type="ECO:0000256" key="10">
    <source>
        <dbReference type="ARBA" id="ARBA00023288"/>
    </source>
</evidence>
<dbReference type="GO" id="GO:0005576">
    <property type="term" value="C:extracellular region"/>
    <property type="evidence" value="ECO:0007669"/>
    <property type="project" value="TreeGrafter"/>
</dbReference>
<dbReference type="GO" id="GO:1905475">
    <property type="term" value="P:regulation of protein localization to membrane"/>
    <property type="evidence" value="ECO:0007669"/>
    <property type="project" value="TreeGrafter"/>
</dbReference>
<accession>A0A3Q2E456</accession>
<keyword evidence="9 12" id="KW-0357">Heparan sulfate</keyword>
<dbReference type="GeneTree" id="ENSGT01050000244955"/>
<evidence type="ECO:0000313" key="15">
    <source>
        <dbReference type="Ensembl" id="ENSCVAP00000027001.1"/>
    </source>
</evidence>
<comment type="subcellular location">
    <subcellularLocation>
        <location evidence="1 12">Cell membrane</location>
        <topology evidence="1 12">Lipid-anchor</topology>
        <topology evidence="1 12">GPI-anchor</topology>
    </subcellularLocation>
</comment>
<dbReference type="InterPro" id="IPR001863">
    <property type="entry name" value="Glypican"/>
</dbReference>
<evidence type="ECO:0000256" key="7">
    <source>
        <dbReference type="ARBA" id="ARBA00023136"/>
    </source>
</evidence>
<dbReference type="Ensembl" id="ENSCVAT00000017614.1">
    <property type="protein sequence ID" value="ENSCVAP00000027001.1"/>
    <property type="gene ID" value="ENSCVAG00000012979.1"/>
</dbReference>
<dbReference type="GO" id="GO:0009986">
    <property type="term" value="C:cell surface"/>
    <property type="evidence" value="ECO:0007669"/>
    <property type="project" value="TreeGrafter"/>
</dbReference>
<reference evidence="15" key="2">
    <citation type="submission" date="2025-09" db="UniProtKB">
        <authorList>
            <consortium name="Ensembl"/>
        </authorList>
    </citation>
    <scope>IDENTIFICATION</scope>
</reference>
<dbReference type="AlphaFoldDB" id="A0A3Q2E456"/>
<dbReference type="KEGG" id="cvg:107089191"/>
<dbReference type="Pfam" id="PF01153">
    <property type="entry name" value="Glypican"/>
    <property type="match status" value="1"/>
</dbReference>
<dbReference type="GO" id="GO:0098552">
    <property type="term" value="C:side of membrane"/>
    <property type="evidence" value="ECO:0007669"/>
    <property type="project" value="UniProtKB-KW"/>
</dbReference>
<feature type="region of interest" description="Disordered" evidence="13">
    <location>
        <begin position="524"/>
        <end position="593"/>
    </location>
</feature>
<keyword evidence="6 12" id="KW-0654">Proteoglycan</keyword>
<dbReference type="GO" id="GO:0016477">
    <property type="term" value="P:cell migration"/>
    <property type="evidence" value="ECO:0007669"/>
    <property type="project" value="TreeGrafter"/>
</dbReference>
<sequence>MFREAIQNVRFFWFILFSFAFLPEAGCRSADAGSCHEVKIAYMMRQIGPVELVPERPATGEHLRVCAHTGPSCCTSKMEDSYMAAVRSEMKHKMRSYSFELKYLIEGHRKAYQETFESLVTFTSNLTCTLFDSAYSALASDCRPLVFQLFNAIRRHLSGDVNSSLNNAVRRFYNDLFPLVYRRLLNPGIGHTSAISHLSFSTNHDDCLRMTQQDVNPFGPHPRLLINSLSHALGPGRALSRLLRVAGEVVNSTEKVTLSRECGRGLVKMQYCSHCRGLTLIPPCTGLCNNVMRGCLVGISELGASWGSLVVLLQRLAGTLATSSNHNSMELALLAIRNHVNDAILHAQLHGPRITATVEKVCGPQAPGALIMDTRSSKLHAATWATLLTSKKSAVTLPPSPHRFLQLQTQKSFPLKGSRGEKSRNLKKLSREFEISIQRYQWFLSELPELLCESEMEVEQHTCWSGEDVVESYAGRVVGSTLKAQKENPEMSIRHIDPALKEVKQRLEQLTQELLVDLGWASKKREKGEEADGGSTQTDGSSGDDCDDEDGCEASGEESGDDSSSGRIPETKEMASPSLRPVSPVQHSPPKVAVQSSAHRTTFELLTVVISLLLTCSLEPL</sequence>
<evidence type="ECO:0000256" key="2">
    <source>
        <dbReference type="ARBA" id="ARBA00010260"/>
    </source>
</evidence>
<keyword evidence="16" id="KW-1185">Reference proteome</keyword>
<evidence type="ECO:0000256" key="4">
    <source>
        <dbReference type="ARBA" id="ARBA00022622"/>
    </source>
</evidence>
<protein>
    <submittedName>
        <fullName evidence="15">Glypican 5b</fullName>
    </submittedName>
</protein>
<evidence type="ECO:0000256" key="8">
    <source>
        <dbReference type="ARBA" id="ARBA00023180"/>
    </source>
</evidence>
<dbReference type="STRING" id="28743.ENSCVAP00000027001"/>
<dbReference type="PANTHER" id="PTHR10822:SF19">
    <property type="entry name" value="GLYPICAN-5"/>
    <property type="match status" value="1"/>
</dbReference>
<dbReference type="GO" id="GO:0005886">
    <property type="term" value="C:plasma membrane"/>
    <property type="evidence" value="ECO:0007669"/>
    <property type="project" value="UniProtKB-SubCell"/>
</dbReference>
<dbReference type="PANTHER" id="PTHR10822">
    <property type="entry name" value="GLYPICAN"/>
    <property type="match status" value="1"/>
</dbReference>
<evidence type="ECO:0000256" key="13">
    <source>
        <dbReference type="SAM" id="MobiDB-lite"/>
    </source>
</evidence>
<proteinExistence type="inferred from homology"/>
<evidence type="ECO:0000256" key="6">
    <source>
        <dbReference type="ARBA" id="ARBA00022974"/>
    </source>
</evidence>
<evidence type="ECO:0000256" key="5">
    <source>
        <dbReference type="ARBA" id="ARBA00022729"/>
    </source>
</evidence>
<dbReference type="OrthoDB" id="6380619at2759"/>
<keyword evidence="4 12" id="KW-0336">GPI-anchor</keyword>
<evidence type="ECO:0000256" key="3">
    <source>
        <dbReference type="ARBA" id="ARBA00022475"/>
    </source>
</evidence>
<dbReference type="GeneID" id="107089191"/>
<feature type="chain" id="PRO_5018575117" evidence="14">
    <location>
        <begin position="28"/>
        <end position="621"/>
    </location>
</feature>
<keyword evidence="7 12" id="KW-0472">Membrane</keyword>
<keyword evidence="5 14" id="KW-0732">Signal</keyword>
<evidence type="ECO:0000256" key="1">
    <source>
        <dbReference type="ARBA" id="ARBA00004609"/>
    </source>
</evidence>
<evidence type="ECO:0000313" key="16">
    <source>
        <dbReference type="Proteomes" id="UP000265020"/>
    </source>
</evidence>
<keyword evidence="3" id="KW-1003">Cell membrane</keyword>
<evidence type="ECO:0000256" key="9">
    <source>
        <dbReference type="ARBA" id="ARBA00023207"/>
    </source>
</evidence>
<comment type="similarity">
    <text evidence="2 11">Belongs to the glypican family.</text>
</comment>
<dbReference type="CTD" id="101886726"/>
<feature type="signal peptide" evidence="14">
    <location>
        <begin position="1"/>
        <end position="27"/>
    </location>
</feature>
<reference evidence="15" key="1">
    <citation type="submission" date="2025-08" db="UniProtKB">
        <authorList>
            <consortium name="Ensembl"/>
        </authorList>
    </citation>
    <scope>IDENTIFICATION</scope>
</reference>
<evidence type="ECO:0000256" key="14">
    <source>
        <dbReference type="SAM" id="SignalP"/>
    </source>
</evidence>
<dbReference type="Proteomes" id="UP000265020">
    <property type="component" value="Unassembled WGS sequence"/>
</dbReference>
<dbReference type="RefSeq" id="XP_015237324.1">
    <property type="nucleotide sequence ID" value="XM_015381838.1"/>
</dbReference>